<organism evidence="1 2">
    <name type="scientific">Boeremia exigua</name>
    <dbReference type="NCBI Taxonomy" id="749465"/>
    <lineage>
        <taxon>Eukaryota</taxon>
        <taxon>Fungi</taxon>
        <taxon>Dikarya</taxon>
        <taxon>Ascomycota</taxon>
        <taxon>Pezizomycotina</taxon>
        <taxon>Dothideomycetes</taxon>
        <taxon>Pleosporomycetidae</taxon>
        <taxon>Pleosporales</taxon>
        <taxon>Pleosporineae</taxon>
        <taxon>Didymellaceae</taxon>
        <taxon>Boeremia</taxon>
    </lineage>
</organism>
<evidence type="ECO:0000313" key="2">
    <source>
        <dbReference type="Proteomes" id="UP001153331"/>
    </source>
</evidence>
<sequence length="294" mass="33591">MMSKQPGYQNSGYKLFDAGFASLSQLEKGRLSEWSKEERETLYAAFRTGFDSLQDELDDAQQKGKQVFLKEHTMLLSGPDKFFARLYTDNDVEPLVLYERHAPDSARTNPTSIPDSLLLSMRPIFQVRNPILMFPSMVRAEQKAMGHVRPRQPMLAITMTLRPSRDLYDWYLNCGDAVHPQVIDADDIINDKDAVRHICTTTGLDPEAVTYEWETREETNPMKAVFLSTLNASTGIIPSLAACSLNFETEKAKWKAEFGEEDGEDLAKFVLDAMPDYEYLLSRRTYVRHIDRQG</sequence>
<dbReference type="Proteomes" id="UP001153331">
    <property type="component" value="Unassembled WGS sequence"/>
</dbReference>
<dbReference type="EMBL" id="JAPHNI010000466">
    <property type="protein sequence ID" value="KAJ8110781.1"/>
    <property type="molecule type" value="Genomic_DNA"/>
</dbReference>
<reference evidence="1" key="1">
    <citation type="submission" date="2022-11" db="EMBL/GenBank/DDBJ databases">
        <title>Genome Sequence of Boeremia exigua.</title>
        <authorList>
            <person name="Buettner E."/>
        </authorList>
    </citation>
    <scope>NUCLEOTIDE SEQUENCE</scope>
    <source>
        <strain evidence="1">CU02</strain>
    </source>
</reference>
<protein>
    <submittedName>
        <fullName evidence="1">Uncharacterized protein</fullName>
    </submittedName>
</protein>
<evidence type="ECO:0000313" key="1">
    <source>
        <dbReference type="EMBL" id="KAJ8110781.1"/>
    </source>
</evidence>
<gene>
    <name evidence="1" type="ORF">OPT61_g6455</name>
</gene>
<accession>A0ACC2I6L7</accession>
<keyword evidence="2" id="KW-1185">Reference proteome</keyword>
<proteinExistence type="predicted"/>
<comment type="caution">
    <text evidence="1">The sequence shown here is derived from an EMBL/GenBank/DDBJ whole genome shotgun (WGS) entry which is preliminary data.</text>
</comment>
<name>A0ACC2I6L7_9PLEO</name>